<protein>
    <submittedName>
        <fullName evidence="2">Serine hydrolase domain-containing protein</fullName>
        <ecNumber evidence="2">3.1.1.103</ecNumber>
    </submittedName>
</protein>
<dbReference type="GO" id="GO:0016787">
    <property type="term" value="F:hydrolase activity"/>
    <property type="evidence" value="ECO:0007669"/>
    <property type="project" value="UniProtKB-KW"/>
</dbReference>
<evidence type="ECO:0000313" key="3">
    <source>
        <dbReference type="Proteomes" id="UP001321506"/>
    </source>
</evidence>
<dbReference type="InterPro" id="IPR012338">
    <property type="entry name" value="Beta-lactam/transpept-like"/>
</dbReference>
<comment type="caution">
    <text evidence="2">The sequence shown here is derived from an EMBL/GenBank/DDBJ whole genome shotgun (WGS) entry which is preliminary data.</text>
</comment>
<organism evidence="2 3">
    <name type="scientific">Ruicaihuangia caeni</name>
    <dbReference type="NCBI Taxonomy" id="3042517"/>
    <lineage>
        <taxon>Bacteria</taxon>
        <taxon>Bacillati</taxon>
        <taxon>Actinomycetota</taxon>
        <taxon>Actinomycetes</taxon>
        <taxon>Micrococcales</taxon>
        <taxon>Microbacteriaceae</taxon>
        <taxon>Ruicaihuangia</taxon>
    </lineage>
</organism>
<dbReference type="SUPFAM" id="SSF56601">
    <property type="entry name" value="beta-lactamase/transpeptidase-like"/>
    <property type="match status" value="1"/>
</dbReference>
<dbReference type="AlphaFoldDB" id="A0AAW6T9W8"/>
<reference evidence="2 3" key="1">
    <citation type="submission" date="2023-04" db="EMBL/GenBank/DDBJ databases">
        <title>Klugiella caeni sp. nov. isolated from the sludge of biochemical tank.</title>
        <authorList>
            <person name="Geng K."/>
        </authorList>
    </citation>
    <scope>NUCLEOTIDE SEQUENCE [LARGE SCALE GENOMIC DNA]</scope>
    <source>
        <strain evidence="2 3">YN-L-19</strain>
    </source>
</reference>
<dbReference type="InterPro" id="IPR050789">
    <property type="entry name" value="Diverse_Enzym_Activities"/>
</dbReference>
<dbReference type="Proteomes" id="UP001321506">
    <property type="component" value="Unassembled WGS sequence"/>
</dbReference>
<dbReference type="EC" id="3.1.1.103" evidence="2"/>
<dbReference type="Pfam" id="PF00144">
    <property type="entry name" value="Beta-lactamase"/>
    <property type="match status" value="1"/>
</dbReference>
<dbReference type="EMBL" id="JASATX010000003">
    <property type="protein sequence ID" value="MDI2098875.1"/>
    <property type="molecule type" value="Genomic_DNA"/>
</dbReference>
<dbReference type="InterPro" id="IPR001466">
    <property type="entry name" value="Beta-lactam-related"/>
</dbReference>
<accession>A0AAW6T9W8</accession>
<evidence type="ECO:0000313" key="2">
    <source>
        <dbReference type="EMBL" id="MDI2098875.1"/>
    </source>
</evidence>
<keyword evidence="2" id="KW-0378">Hydrolase</keyword>
<name>A0AAW6T9W8_9MICO</name>
<dbReference type="RefSeq" id="WP_281488668.1">
    <property type="nucleotide sequence ID" value="NZ_JASATX010000003.1"/>
</dbReference>
<keyword evidence="3" id="KW-1185">Reference proteome</keyword>
<feature type="domain" description="Beta-lactamase-related" evidence="1">
    <location>
        <begin position="32"/>
        <end position="253"/>
    </location>
</feature>
<dbReference type="PANTHER" id="PTHR43283">
    <property type="entry name" value="BETA-LACTAMASE-RELATED"/>
    <property type="match status" value="1"/>
</dbReference>
<dbReference type="PANTHER" id="PTHR43283:SF15">
    <property type="entry name" value="CONSERVED PROTEIN"/>
    <property type="match status" value="1"/>
</dbReference>
<proteinExistence type="predicted"/>
<evidence type="ECO:0000259" key="1">
    <source>
        <dbReference type="Pfam" id="PF00144"/>
    </source>
</evidence>
<gene>
    <name evidence="2" type="ORF">QF206_07845</name>
</gene>
<sequence>MSSDPFAPAREFDFDFAIVVADAAEPVYTTGDLEAVYPWASCTKPLTAMAALVAVDEGRVSLDAPAGPEGATVRHLLAHAAGYAFDSDTMIGQPGRRRGYSNFGFDVLGRYVADAVGMTFADWLSRSVLQPLGMRSVVLRGSPAAGAAGTVTDLARLGQELIAPTLISNDLHREATNVVFPGLTGVLPGFGRQEHNDWGLGFEIKDRKVPHWTGSKNSQATFGHFGQSGSFLWVDPQREATAAFLGARPFSSRHRDIWPHLSDAILDNLPW</sequence>
<dbReference type="Gene3D" id="3.40.710.10">
    <property type="entry name" value="DD-peptidase/beta-lactamase superfamily"/>
    <property type="match status" value="1"/>
</dbReference>